<reference evidence="3" key="1">
    <citation type="submission" date="2021-06" db="EMBL/GenBank/DDBJ databases">
        <authorList>
            <person name="Hodson N. C."/>
            <person name="Mongue J. A."/>
            <person name="Jaron S. K."/>
        </authorList>
    </citation>
    <scope>NUCLEOTIDE SEQUENCE</scope>
</reference>
<dbReference type="EMBL" id="CAJVCH010072323">
    <property type="protein sequence ID" value="CAG7720633.1"/>
    <property type="molecule type" value="Genomic_DNA"/>
</dbReference>
<gene>
    <name evidence="3" type="ORF">AFUS01_LOCUS9903</name>
</gene>
<evidence type="ECO:0000313" key="3">
    <source>
        <dbReference type="EMBL" id="CAG7720633.1"/>
    </source>
</evidence>
<sequence length="509" mass="55272">MTVNTFLRFILIVVTSTSIISSPANGSTVPLSSVTRASLVVDSTSSYFVSTGKATFQEAQETCVKAGYELASIETAEENEELVARLRRAGVDEAWTSGKQVMDQFSSHFIWDSNGRSVFFEDFVPEIEDIPYFPNQTYLQTDTEVKEYTEVSCMEDGDLNPIPCNVSEPQCYVKDQQKCTVEPGECSLEKEPCCSIEKQACCTTTPGKCNTTTPDCTITQGKCTVPQPNCDKTCEEKCNITTPPCQAYQPPCKIIPGVCMTIFPATCPPTVCVSTVRPCVSSTSKACLILMGDKVNCTQVDCPAPITSCKPSGPCRESKTICGSPTVSCPAPIVHCPEPCVTCVAPNITCETPTPICEAPTVYCPPPKVECSEPETKCEPPVIKCEDPRIICKEPCVKCYTPEICCDDPVVTCPPCRPKKPCEPKPVTPAPTESPCKPCTTATATRKPCEQDDCDPCCTTLNGSRGLRHIKSVGHECIAISRDSGYKWVLEDCQMERHFICEAKAGADL</sequence>
<dbReference type="CDD" id="cd00037">
    <property type="entry name" value="CLECT"/>
    <property type="match status" value="1"/>
</dbReference>
<evidence type="ECO:0000259" key="2">
    <source>
        <dbReference type="PROSITE" id="PS50041"/>
    </source>
</evidence>
<feature type="domain" description="C-type lectin" evidence="2">
    <location>
        <begin position="42"/>
        <end position="153"/>
    </location>
</feature>
<feature type="signal peptide" evidence="1">
    <location>
        <begin position="1"/>
        <end position="26"/>
    </location>
</feature>
<dbReference type="AlphaFoldDB" id="A0A8J2NTL4"/>
<protein>
    <recommendedName>
        <fullName evidence="2">C-type lectin domain-containing protein</fullName>
    </recommendedName>
</protein>
<dbReference type="PROSITE" id="PS50041">
    <property type="entry name" value="C_TYPE_LECTIN_2"/>
    <property type="match status" value="1"/>
</dbReference>
<organism evidence="3 4">
    <name type="scientific">Allacma fusca</name>
    <dbReference type="NCBI Taxonomy" id="39272"/>
    <lineage>
        <taxon>Eukaryota</taxon>
        <taxon>Metazoa</taxon>
        <taxon>Ecdysozoa</taxon>
        <taxon>Arthropoda</taxon>
        <taxon>Hexapoda</taxon>
        <taxon>Collembola</taxon>
        <taxon>Symphypleona</taxon>
        <taxon>Sminthuridae</taxon>
        <taxon>Allacma</taxon>
    </lineage>
</organism>
<proteinExistence type="predicted"/>
<evidence type="ECO:0000313" key="4">
    <source>
        <dbReference type="Proteomes" id="UP000708208"/>
    </source>
</evidence>
<dbReference type="Proteomes" id="UP000708208">
    <property type="component" value="Unassembled WGS sequence"/>
</dbReference>
<name>A0A8J2NTL4_9HEXA</name>
<evidence type="ECO:0000256" key="1">
    <source>
        <dbReference type="SAM" id="SignalP"/>
    </source>
</evidence>
<accession>A0A8J2NTL4</accession>
<keyword evidence="1" id="KW-0732">Signal</keyword>
<dbReference type="InterPro" id="IPR001304">
    <property type="entry name" value="C-type_lectin-like"/>
</dbReference>
<keyword evidence="4" id="KW-1185">Reference proteome</keyword>
<comment type="caution">
    <text evidence="3">The sequence shown here is derived from an EMBL/GenBank/DDBJ whole genome shotgun (WGS) entry which is preliminary data.</text>
</comment>
<dbReference type="OrthoDB" id="8297809at2759"/>
<feature type="chain" id="PRO_5035222906" description="C-type lectin domain-containing protein" evidence="1">
    <location>
        <begin position="27"/>
        <end position="509"/>
    </location>
</feature>